<evidence type="ECO:0000313" key="1">
    <source>
        <dbReference type="EMBL" id="RYC29202.1"/>
    </source>
</evidence>
<dbReference type="RefSeq" id="WP_129229704.1">
    <property type="nucleotide sequence ID" value="NZ_QYBB01000063.1"/>
</dbReference>
<gene>
    <name evidence="1" type="ORF">D3273_25120</name>
</gene>
<name>A0A4Q2TYL0_9HYPH</name>
<evidence type="ECO:0008006" key="3">
    <source>
        <dbReference type="Google" id="ProtNLM"/>
    </source>
</evidence>
<sequence length="190" mass="20963">MIEPQDYPFTLKRAVPDAFCNHVNALIQSNIDQFQGNQAGGARRFMKMDYVSPDGDQVLYAMKQKLAQHFDLGDYVVPPNLKDFVGYITEGGAIHPHTDADLPGRRHVRINVLVSQPGGCVPLMENMPIAVSVGDAWLNLASQVIHATTPVKGPGFRSAISFGYQIEPARGDAFFRVHQDWMKTVRGLAA</sequence>
<dbReference type="EMBL" id="QYBB01000063">
    <property type="protein sequence ID" value="RYC29202.1"/>
    <property type="molecule type" value="Genomic_DNA"/>
</dbReference>
<reference evidence="1 2" key="2">
    <citation type="submission" date="2019-02" db="EMBL/GenBank/DDBJ databases">
        <title>'Lichenibacterium ramalinii' gen. nov. sp. nov., 'Lichenibacterium minor' gen. nov. sp. nov.</title>
        <authorList>
            <person name="Pankratov T."/>
        </authorList>
    </citation>
    <scope>NUCLEOTIDE SEQUENCE [LARGE SCALE GENOMIC DNA]</scope>
    <source>
        <strain evidence="1 2">RmlP026</strain>
    </source>
</reference>
<dbReference type="AlphaFoldDB" id="A0A4Q2TYL0"/>
<dbReference type="OrthoDB" id="9794322at2"/>
<keyword evidence="2" id="KW-1185">Reference proteome</keyword>
<accession>A0A4Q2TYL0</accession>
<evidence type="ECO:0000313" key="2">
    <source>
        <dbReference type="Proteomes" id="UP000290759"/>
    </source>
</evidence>
<comment type="caution">
    <text evidence="1">The sequence shown here is derived from an EMBL/GenBank/DDBJ whole genome shotgun (WGS) entry which is preliminary data.</text>
</comment>
<organism evidence="1 2">
    <name type="scientific">Lichenibacterium minor</name>
    <dbReference type="NCBI Taxonomy" id="2316528"/>
    <lineage>
        <taxon>Bacteria</taxon>
        <taxon>Pseudomonadati</taxon>
        <taxon>Pseudomonadota</taxon>
        <taxon>Alphaproteobacteria</taxon>
        <taxon>Hyphomicrobiales</taxon>
        <taxon>Lichenihabitantaceae</taxon>
        <taxon>Lichenibacterium</taxon>
    </lineage>
</organism>
<dbReference type="Proteomes" id="UP000290759">
    <property type="component" value="Unassembled WGS sequence"/>
</dbReference>
<proteinExistence type="predicted"/>
<reference evidence="1 2" key="1">
    <citation type="submission" date="2018-12" db="EMBL/GenBank/DDBJ databases">
        <authorList>
            <person name="Grouzdev D.S."/>
            <person name="Krutkina M.S."/>
        </authorList>
    </citation>
    <scope>NUCLEOTIDE SEQUENCE [LARGE SCALE GENOMIC DNA]</scope>
    <source>
        <strain evidence="1 2">RmlP026</strain>
    </source>
</reference>
<protein>
    <recommendedName>
        <fullName evidence="3">2OG-Fe(II) oxygenase</fullName>
    </recommendedName>
</protein>